<dbReference type="Proteomes" id="UP000070089">
    <property type="component" value="Unassembled WGS sequence"/>
</dbReference>
<dbReference type="EMBL" id="JXTI01000140">
    <property type="protein sequence ID" value="KWX12033.1"/>
    <property type="molecule type" value="Genomic_DNA"/>
</dbReference>
<proteinExistence type="predicted"/>
<name>A0A132NPJ5_GIAIN</name>
<dbReference type="OrthoDB" id="10255410at2759"/>
<dbReference type="AlphaFoldDB" id="A0A132NPJ5"/>
<comment type="caution">
    <text evidence="1">The sequence shown here is derived from an EMBL/GenBank/DDBJ whole genome shotgun (WGS) entry which is preliminary data.</text>
</comment>
<evidence type="ECO:0000313" key="1">
    <source>
        <dbReference type="EMBL" id="KWX12033.1"/>
    </source>
</evidence>
<gene>
    <name evidence="1" type="ORF">QR46_3999</name>
</gene>
<organism evidence="1 2">
    <name type="scientific">Giardia duodenalis assemblage B</name>
    <dbReference type="NCBI Taxonomy" id="1394984"/>
    <lineage>
        <taxon>Eukaryota</taxon>
        <taxon>Metamonada</taxon>
        <taxon>Diplomonadida</taxon>
        <taxon>Hexamitidae</taxon>
        <taxon>Giardiinae</taxon>
        <taxon>Giardia</taxon>
    </lineage>
</organism>
<evidence type="ECO:0000313" key="2">
    <source>
        <dbReference type="Proteomes" id="UP000070089"/>
    </source>
</evidence>
<accession>A0A132NPJ5</accession>
<sequence>MYVPAPVRKRQLTRLDACIAKHTFANANFTNQHLKIHCIPIDVKEKESLNRKLYDELRFLFTGTVCPEIREIYAQYFTRNDISIENRRERVWKHFLASRRAHNLPQIALESNGAFYILEDDPQGRITRLPAPLQGKAQALLNKNRSQSESNPKSGVEFGCIGYRKYMVGANESRYQVRSLSESAAQRLHTTATSSSIALPVAEWRKLIEEGVELHEGRSLAKLDHYTSNSSIFADSISQPDCSHNQGLAFNVLERYRSTDNFDQESSKELHKNGKSAEPADWYEIYKNDILTVIRNIYHKNM</sequence>
<protein>
    <submittedName>
        <fullName evidence="1">Uncharacterized protein</fullName>
    </submittedName>
</protein>
<reference evidence="1 2" key="1">
    <citation type="journal article" date="2015" name="Mol. Biochem. Parasitol.">
        <title>Identification of polymorphic genes for use in assemblage B genotyping assays through comparative genomics of multiple assemblage B Giardia duodenalis isolates.</title>
        <authorList>
            <person name="Wielinga C."/>
            <person name="Thompson R.C."/>
            <person name="Monis P."/>
            <person name="Ryan U."/>
        </authorList>
    </citation>
    <scope>NUCLEOTIDE SEQUENCE [LARGE SCALE GENOMIC DNA]</scope>
    <source>
        <strain evidence="1 2">BAH15c1</strain>
    </source>
</reference>
<dbReference type="VEuPathDB" id="GiardiaDB:QR46_3999"/>